<name>K1S1I1_MAGGI</name>
<evidence type="ECO:0000256" key="2">
    <source>
        <dbReference type="SAM" id="MobiDB-lite"/>
    </source>
</evidence>
<sequence length="1380" mass="156726">MASMLVVVYILHHISPSGGSSHWVVTEDGRIQAQLDTVFNMKRPYDLVAFMRQEERSGMLEKLKDELLSRKDEIDKNEDRDTGLEQRFYKTDPDCLMAVKPLPEFDLYISTVLPLENKGIRPEDHIDMKKKLESPLKPPNCELIGDLPFSMDAFEHLEGMKDRLSLTGTPELGLKNAITYHDSVDEYGHRVQEALQANTTSWVLYNMAAFFWRIKGDPYLTIECLRRALHYSPRMHKDVALISLANVLHRARYSNEAAIVVHAALDVSKELNVNHFTLGNIYAVMAEYNKSVICFENTLKIQPDFKAAAERKYAVLCHAKLEAALEAQHRSLQKTLNDLKDYQRKHDFWQQQNEKLLAEQVPANIKINQHVAHESLRMQQANVEIGEFCQMVDRDGRQVLMCTWGKKSMEDEMDFTMFGDFEHGDLIDINKREEEDVDESPIIDYSKPVRAPLYTNEKKLEAPKYNNPDSDWPAKDECDTYVQKVPDPRNLSTIYLSPENKGFEVKALLTEAQNLQQEDEHPLPWYPPVCVPLMEVPEGQKKTYDHIKSVTYEERTRIPLKLNDPSMFPILLSHVNDGIAIEEIGQRLLTALKQKIGPGWVLYNLAGLYWRIIGNNYQGVECIRRSLYLVQEEYKDVPLVNLANILYRWGRFEDAVTVMRDALAVNDLEPESHYFYANLLWATKNYTGAVKHYEKSLDILPESQDTFNNLRAIRCYLKFHHAAQSAVAAKQSKNQGCPSRNKGSGATGNQETESRVICKNENGEEKCVIETRSRTKSGECNGHCTQTCTVTPIKFDSCTGQDGPLAGGCSQKGPSQPFPNSGEEPQLGGEFPLRLDEVSEHYLSKSLCEGEECNHLKVQVGQLKVQVVHLKVQVGQLKVQHGGQRYHIKLEVENGILHQKLIFSQSIEELYVELHECVIFNDGTKSPGCSRPEYKNYLHNIITNKLDYEQVELILMEHLNAQNDPKQQTKCSSSKSQSCSCSQTLDVKPPKGPVVEKIEKFTLAWDSEESNPNEPDVSDGKEAETILVEQLPDSELPDTTHHIGRRYHIAMPSVEECQSMPKVDFTEFTSTFLCVSAKGIDLRKHIDFETVIKRNLEEPVCITDFHSALELDMLPGVRNKKHLHYHPETVLKEVLQKLGGGGDKQPVEVIGTRIAQALRKIIISLIIRLLGNMLLFLCLRKHIDFETVIKRNLEEPVCITDFHSALELDMLPGVRNKKHLHYHPETVLKEVLQKLGGGGDKQPVEVIGTRIAQALRKNMTSWVLASTAALYWRVEGDASRAIDCLRLALTTAPPDVQDTALISVANILHRSGYLNDAIVATNMALDVPVKLGQWDKATMFYESTLGLQSSFTAAKQRLKKIKCRFVMQRPENQSGKITRP</sequence>
<dbReference type="SUPFAM" id="SSF48452">
    <property type="entry name" value="TPR-like"/>
    <property type="match status" value="1"/>
</dbReference>
<gene>
    <name evidence="4" type="ORF">CGI_10026556</name>
</gene>
<evidence type="ECO:0000256" key="1">
    <source>
        <dbReference type="SAM" id="Coils"/>
    </source>
</evidence>
<dbReference type="PANTHER" id="PTHR16091:SF1">
    <property type="entry name" value="TETRATRICOPEPTIDE REPEAT PROTEIN 17"/>
    <property type="match status" value="1"/>
</dbReference>
<feature type="coiled-coil region" evidence="1">
    <location>
        <begin position="322"/>
        <end position="359"/>
    </location>
</feature>
<proteinExistence type="predicted"/>
<dbReference type="GO" id="GO:0005737">
    <property type="term" value="C:cytoplasm"/>
    <property type="evidence" value="ECO:0007669"/>
    <property type="project" value="TreeGrafter"/>
</dbReference>
<feature type="region of interest" description="Disordered" evidence="2">
    <location>
        <begin position="730"/>
        <end position="753"/>
    </location>
</feature>
<dbReference type="GO" id="GO:0015629">
    <property type="term" value="C:actin cytoskeleton"/>
    <property type="evidence" value="ECO:0007669"/>
    <property type="project" value="TreeGrafter"/>
</dbReference>
<dbReference type="SMART" id="SM00028">
    <property type="entry name" value="TPR"/>
    <property type="match status" value="5"/>
</dbReference>
<keyword evidence="1" id="KW-0175">Coiled coil</keyword>
<reference evidence="4" key="1">
    <citation type="journal article" date="2012" name="Nature">
        <title>The oyster genome reveals stress adaptation and complexity of shell formation.</title>
        <authorList>
            <person name="Zhang G."/>
            <person name="Fang X."/>
            <person name="Guo X."/>
            <person name="Li L."/>
            <person name="Luo R."/>
            <person name="Xu F."/>
            <person name="Yang P."/>
            <person name="Zhang L."/>
            <person name="Wang X."/>
            <person name="Qi H."/>
            <person name="Xiong Z."/>
            <person name="Que H."/>
            <person name="Xie Y."/>
            <person name="Holland P.W."/>
            <person name="Paps J."/>
            <person name="Zhu Y."/>
            <person name="Wu F."/>
            <person name="Chen Y."/>
            <person name="Wang J."/>
            <person name="Peng C."/>
            <person name="Meng J."/>
            <person name="Yang L."/>
            <person name="Liu J."/>
            <person name="Wen B."/>
            <person name="Zhang N."/>
            <person name="Huang Z."/>
            <person name="Zhu Q."/>
            <person name="Feng Y."/>
            <person name="Mount A."/>
            <person name="Hedgecock D."/>
            <person name="Xu Z."/>
            <person name="Liu Y."/>
            <person name="Domazet-Loso T."/>
            <person name="Du Y."/>
            <person name="Sun X."/>
            <person name="Zhang S."/>
            <person name="Liu B."/>
            <person name="Cheng P."/>
            <person name="Jiang X."/>
            <person name="Li J."/>
            <person name="Fan D."/>
            <person name="Wang W."/>
            <person name="Fu W."/>
            <person name="Wang T."/>
            <person name="Wang B."/>
            <person name="Zhang J."/>
            <person name="Peng Z."/>
            <person name="Li Y."/>
            <person name="Li N."/>
            <person name="Wang J."/>
            <person name="Chen M."/>
            <person name="He Y."/>
            <person name="Tan F."/>
            <person name="Song X."/>
            <person name="Zheng Q."/>
            <person name="Huang R."/>
            <person name="Yang H."/>
            <person name="Du X."/>
            <person name="Chen L."/>
            <person name="Yang M."/>
            <person name="Gaffney P.M."/>
            <person name="Wang S."/>
            <person name="Luo L."/>
            <person name="She Z."/>
            <person name="Ming Y."/>
            <person name="Huang W."/>
            <person name="Zhang S."/>
            <person name="Huang B."/>
            <person name="Zhang Y."/>
            <person name="Qu T."/>
            <person name="Ni P."/>
            <person name="Miao G."/>
            <person name="Wang J."/>
            <person name="Wang Q."/>
            <person name="Steinberg C.E."/>
            <person name="Wang H."/>
            <person name="Li N."/>
            <person name="Qian L."/>
            <person name="Zhang G."/>
            <person name="Li Y."/>
            <person name="Yang H."/>
            <person name="Liu X."/>
            <person name="Wang J."/>
            <person name="Yin Y."/>
            <person name="Wang J."/>
        </authorList>
    </citation>
    <scope>NUCLEOTIDE SEQUENCE [LARGE SCALE GENOMIC DNA]</scope>
    <source>
        <strain evidence="4">05x7-T-G4-1.051#20</strain>
    </source>
</reference>
<dbReference type="PANTHER" id="PTHR16091">
    <property type="entry name" value="TTC17 PROTEIN"/>
    <property type="match status" value="1"/>
</dbReference>
<evidence type="ECO:0000256" key="3">
    <source>
        <dbReference type="SAM" id="SignalP"/>
    </source>
</evidence>
<feature type="compositionally biased region" description="Polar residues" evidence="2">
    <location>
        <begin position="734"/>
        <end position="751"/>
    </location>
</feature>
<feature type="chain" id="PRO_5043365908" evidence="3">
    <location>
        <begin position="20"/>
        <end position="1380"/>
    </location>
</feature>
<dbReference type="PROSITE" id="PS50005">
    <property type="entry name" value="TPR"/>
    <property type="match status" value="2"/>
</dbReference>
<dbReference type="GO" id="GO:0030041">
    <property type="term" value="P:actin filament polymerization"/>
    <property type="evidence" value="ECO:0007669"/>
    <property type="project" value="TreeGrafter"/>
</dbReference>
<dbReference type="Pfam" id="PF13432">
    <property type="entry name" value="TPR_16"/>
    <property type="match status" value="1"/>
</dbReference>
<keyword evidence="3" id="KW-0732">Signal</keyword>
<evidence type="ECO:0000313" key="4">
    <source>
        <dbReference type="EMBL" id="EKC41096.1"/>
    </source>
</evidence>
<organism evidence="4">
    <name type="scientific">Magallana gigas</name>
    <name type="common">Pacific oyster</name>
    <name type="synonym">Crassostrea gigas</name>
    <dbReference type="NCBI Taxonomy" id="29159"/>
    <lineage>
        <taxon>Eukaryota</taxon>
        <taxon>Metazoa</taxon>
        <taxon>Spiralia</taxon>
        <taxon>Lophotrochozoa</taxon>
        <taxon>Mollusca</taxon>
        <taxon>Bivalvia</taxon>
        <taxon>Autobranchia</taxon>
        <taxon>Pteriomorphia</taxon>
        <taxon>Ostreida</taxon>
        <taxon>Ostreoidea</taxon>
        <taxon>Ostreidae</taxon>
        <taxon>Magallana</taxon>
    </lineage>
</organism>
<dbReference type="InParanoid" id="K1S1I1"/>
<dbReference type="EMBL" id="JH817540">
    <property type="protein sequence ID" value="EKC41096.1"/>
    <property type="molecule type" value="Genomic_DNA"/>
</dbReference>
<protein>
    <submittedName>
        <fullName evidence="4">Tetratricopeptide repeat protein 17</fullName>
    </submittedName>
</protein>
<feature type="signal peptide" evidence="3">
    <location>
        <begin position="1"/>
        <end position="19"/>
    </location>
</feature>
<dbReference type="InterPro" id="IPR011990">
    <property type="entry name" value="TPR-like_helical_dom_sf"/>
</dbReference>
<dbReference type="InterPro" id="IPR019734">
    <property type="entry name" value="TPR_rpt"/>
</dbReference>
<dbReference type="HOGENOM" id="CLU_008510_0_0_1"/>
<dbReference type="FunFam" id="1.25.40.10:FF:000061">
    <property type="entry name" value="Tetratricopeptide repeat domain 17"/>
    <property type="match status" value="1"/>
</dbReference>
<feature type="region of interest" description="Disordered" evidence="2">
    <location>
        <begin position="809"/>
        <end position="829"/>
    </location>
</feature>
<dbReference type="InterPro" id="IPR052630">
    <property type="entry name" value="TTC17"/>
</dbReference>
<accession>K1S1I1</accession>
<dbReference type="Gene3D" id="1.25.40.10">
    <property type="entry name" value="Tetratricopeptide repeat domain"/>
    <property type="match status" value="2"/>
</dbReference>